<evidence type="ECO:0000256" key="1">
    <source>
        <dbReference type="ARBA" id="ARBA00022441"/>
    </source>
</evidence>
<dbReference type="InterPro" id="IPR006652">
    <property type="entry name" value="Kelch_1"/>
</dbReference>
<name>A0A016VDL0_9BILA</name>
<dbReference type="OrthoDB" id="45365at2759"/>
<evidence type="ECO:0000313" key="2">
    <source>
        <dbReference type="EMBL" id="EYC25744.1"/>
    </source>
</evidence>
<evidence type="ECO:0008006" key="4">
    <source>
        <dbReference type="Google" id="ProtNLM"/>
    </source>
</evidence>
<dbReference type="SUPFAM" id="SSF117281">
    <property type="entry name" value="Kelch motif"/>
    <property type="match status" value="1"/>
</dbReference>
<comment type="caution">
    <text evidence="2">The sequence shown here is derived from an EMBL/GenBank/DDBJ whole genome shotgun (WGS) entry which is preliminary data.</text>
</comment>
<dbReference type="AlphaFoldDB" id="A0A016VDL0"/>
<keyword evidence="3" id="KW-1185">Reference proteome</keyword>
<dbReference type="PANTHER" id="PTHR45632">
    <property type="entry name" value="LD33804P"/>
    <property type="match status" value="1"/>
</dbReference>
<gene>
    <name evidence="2" type="primary">Acey_s0011.g1363</name>
    <name evidence="2" type="ORF">Y032_0011g1363</name>
</gene>
<dbReference type="PANTHER" id="PTHR45632:SF17">
    <property type="entry name" value="KELCH-LIKE PROTEIN 31"/>
    <property type="match status" value="1"/>
</dbReference>
<dbReference type="Pfam" id="PF01344">
    <property type="entry name" value="Kelch_1"/>
    <property type="match status" value="2"/>
</dbReference>
<proteinExistence type="predicted"/>
<dbReference type="EMBL" id="JARK01001347">
    <property type="protein sequence ID" value="EYC25744.1"/>
    <property type="molecule type" value="Genomic_DNA"/>
</dbReference>
<dbReference type="Gene3D" id="2.120.10.80">
    <property type="entry name" value="Kelch-type beta propeller"/>
    <property type="match status" value="1"/>
</dbReference>
<dbReference type="Proteomes" id="UP000024635">
    <property type="component" value="Unassembled WGS sequence"/>
</dbReference>
<reference evidence="3" key="1">
    <citation type="journal article" date="2015" name="Nat. Genet.">
        <title>The genome and transcriptome of the zoonotic hookworm Ancylostoma ceylanicum identify infection-specific gene families.</title>
        <authorList>
            <person name="Schwarz E.M."/>
            <person name="Hu Y."/>
            <person name="Antoshechkin I."/>
            <person name="Miller M.M."/>
            <person name="Sternberg P.W."/>
            <person name="Aroian R.V."/>
        </authorList>
    </citation>
    <scope>NUCLEOTIDE SEQUENCE</scope>
    <source>
        <strain evidence="3">HY135</strain>
    </source>
</reference>
<dbReference type="InterPro" id="IPR015915">
    <property type="entry name" value="Kelch-typ_b-propeller"/>
</dbReference>
<dbReference type="SMART" id="SM00612">
    <property type="entry name" value="Kelch"/>
    <property type="match status" value="2"/>
</dbReference>
<evidence type="ECO:0000313" key="3">
    <source>
        <dbReference type="Proteomes" id="UP000024635"/>
    </source>
</evidence>
<keyword evidence="1" id="KW-0880">Kelch repeat</keyword>
<sequence>MRSERLHPAVAVLNGKIYVCGGTNAWEDLNSVECFDPAVNRWFSVAPMKVVRSGLSAVAYDNAIYAIAGKNDFSTLASMEVYHKDTNEWEFAAYLTSARGYLGAAVVPISASMLGS</sequence>
<accession>A0A016VDL0</accession>
<organism evidence="2 3">
    <name type="scientific">Ancylostoma ceylanicum</name>
    <dbReference type="NCBI Taxonomy" id="53326"/>
    <lineage>
        <taxon>Eukaryota</taxon>
        <taxon>Metazoa</taxon>
        <taxon>Ecdysozoa</taxon>
        <taxon>Nematoda</taxon>
        <taxon>Chromadorea</taxon>
        <taxon>Rhabditida</taxon>
        <taxon>Rhabditina</taxon>
        <taxon>Rhabditomorpha</taxon>
        <taxon>Strongyloidea</taxon>
        <taxon>Ancylostomatidae</taxon>
        <taxon>Ancylostomatinae</taxon>
        <taxon>Ancylostoma</taxon>
    </lineage>
</organism>
<protein>
    <recommendedName>
        <fullName evidence="4">Kelch repeat protein</fullName>
    </recommendedName>
</protein>